<accession>A6FXX7</accession>
<name>A6FXX7_9BACT</name>
<dbReference type="RefSeq" id="WP_006969326.1">
    <property type="nucleotide sequence ID" value="NZ_ABCS01000002.1"/>
</dbReference>
<dbReference type="AlphaFoldDB" id="A6FXX7"/>
<organism evidence="1 2">
    <name type="scientific">Plesiocystis pacifica SIR-1</name>
    <dbReference type="NCBI Taxonomy" id="391625"/>
    <lineage>
        <taxon>Bacteria</taxon>
        <taxon>Pseudomonadati</taxon>
        <taxon>Myxococcota</taxon>
        <taxon>Polyangia</taxon>
        <taxon>Nannocystales</taxon>
        <taxon>Nannocystaceae</taxon>
        <taxon>Plesiocystis</taxon>
    </lineage>
</organism>
<dbReference type="SUPFAM" id="SSF46689">
    <property type="entry name" value="Homeodomain-like"/>
    <property type="match status" value="1"/>
</dbReference>
<dbReference type="STRING" id="391625.PPSIR1_22399"/>
<keyword evidence="2" id="KW-1185">Reference proteome</keyword>
<sequence>MSDASFSTSIASHSYIPAAPVAPVAPVSVPRVVTSPSRSRRIQLSAEDRVALEKLADPNSEDETLRLRARIILSWARGATGMESAAELDTSRRTVTKWRTRFRKGGVAALSDRPRPGAPRTVRDEQIAEVLRLRSAPPPAGKSRWTTRMIAKETGLSQSTVVRIAREYAC</sequence>
<dbReference type="EMBL" id="ABCS01000002">
    <property type="protein sequence ID" value="EDM81715.1"/>
    <property type="molecule type" value="Genomic_DNA"/>
</dbReference>
<dbReference type="InterPro" id="IPR009057">
    <property type="entry name" value="Homeodomain-like_sf"/>
</dbReference>
<dbReference type="eggNOG" id="COG3415">
    <property type="taxonomic scope" value="Bacteria"/>
</dbReference>
<comment type="caution">
    <text evidence="1">The sequence shown here is derived from an EMBL/GenBank/DDBJ whole genome shotgun (WGS) entry which is preliminary data.</text>
</comment>
<dbReference type="Pfam" id="PF13565">
    <property type="entry name" value="HTH_32"/>
    <property type="match status" value="1"/>
</dbReference>
<evidence type="ECO:0000313" key="2">
    <source>
        <dbReference type="Proteomes" id="UP000005801"/>
    </source>
</evidence>
<reference evidence="1 2" key="1">
    <citation type="submission" date="2007-06" db="EMBL/GenBank/DDBJ databases">
        <authorList>
            <person name="Shimkets L."/>
            <person name="Ferriera S."/>
            <person name="Johnson J."/>
            <person name="Kravitz S."/>
            <person name="Beeson K."/>
            <person name="Sutton G."/>
            <person name="Rogers Y.-H."/>
            <person name="Friedman R."/>
            <person name="Frazier M."/>
            <person name="Venter J.C."/>
        </authorList>
    </citation>
    <scope>NUCLEOTIDE SEQUENCE [LARGE SCALE GENOMIC DNA]</scope>
    <source>
        <strain evidence="1 2">SIR-1</strain>
    </source>
</reference>
<dbReference type="Proteomes" id="UP000005801">
    <property type="component" value="Unassembled WGS sequence"/>
</dbReference>
<protein>
    <submittedName>
        <fullName evidence="1">ISXoo16 transposase</fullName>
    </submittedName>
</protein>
<proteinExistence type="predicted"/>
<gene>
    <name evidence="1" type="ORF">PPSIR1_22399</name>
</gene>
<evidence type="ECO:0000313" key="1">
    <source>
        <dbReference type="EMBL" id="EDM81715.1"/>
    </source>
</evidence>
<dbReference type="OrthoDB" id="5517554at2"/>